<gene>
    <name evidence="11" type="ORF">O3G_MSEX005196</name>
</gene>
<keyword evidence="9" id="KW-0521">NADP</keyword>
<sequence length="327" mass="38450">MDDHLDYCWRLLEHAAQQRYIPAMLNILDVLFLNLAFAVTFTGVLINYYEKYVPPFIKKGYLYGSFAYQGSEANYLQVLEIPKSYYRHFYLFASLFSVSSLFYMCMVYFLGFEVNKYVILGLKFTLKEYEPSASVATALVAMMLLTVQCMRRLYETYYLQVFAKNSKMNLSHYLAGILHYYACILVAIAQAPLFSGEPRKNITWIDTKAIYLLVPSILIFMWCWHEQYKTNIIFANMRKDKKTGKVVTEDHSVPRGRLFEYVSSPHRMCEVVMYTILLTLIPTKTFFCIYLWVLGNQFQTAITAHDWYKKTFSNYPPNRKAIIPYIF</sequence>
<evidence type="ECO:0000256" key="4">
    <source>
        <dbReference type="ARBA" id="ARBA00022989"/>
    </source>
</evidence>
<dbReference type="GO" id="GO:0005789">
    <property type="term" value="C:endoplasmic reticulum membrane"/>
    <property type="evidence" value="ECO:0007669"/>
    <property type="project" value="UniProtKB-SubCell"/>
</dbReference>
<dbReference type="PANTHER" id="PTHR14624">
    <property type="entry name" value="DFG10 PROTEIN"/>
    <property type="match status" value="1"/>
</dbReference>
<comment type="pathway">
    <text evidence="9">Protein modification; protein glycosylation.</text>
</comment>
<evidence type="ECO:0000256" key="5">
    <source>
        <dbReference type="ARBA" id="ARBA00023136"/>
    </source>
</evidence>
<evidence type="ECO:0000256" key="9">
    <source>
        <dbReference type="RuleBase" id="RU367081"/>
    </source>
</evidence>
<reference evidence="11" key="2">
    <citation type="submission" date="2020-12" db="EMBL/GenBank/DDBJ databases">
        <authorList>
            <person name="Kanost M."/>
        </authorList>
    </citation>
    <scope>NUCLEOTIDE SEQUENCE</scope>
</reference>
<protein>
    <recommendedName>
        <fullName evidence="7 9">Polyprenal reductase</fullName>
        <ecNumber evidence="2 9">1.3.1.94</ecNumber>
    </recommendedName>
</protein>
<dbReference type="AlphaFoldDB" id="A0A921YXK4"/>
<comment type="similarity">
    <text evidence="6 9">Belongs to the steroid 5-alpha reductase family. Polyprenal reductase subfamily.</text>
</comment>
<evidence type="ECO:0000256" key="2">
    <source>
        <dbReference type="ARBA" id="ARBA00012522"/>
    </source>
</evidence>
<evidence type="ECO:0000256" key="3">
    <source>
        <dbReference type="ARBA" id="ARBA00022692"/>
    </source>
</evidence>
<feature type="transmembrane region" description="Helical" evidence="9">
    <location>
        <begin position="89"/>
        <end position="111"/>
    </location>
</feature>
<comment type="catalytic activity">
    <reaction evidence="8 9">
        <text>a di-trans,poly-cis-dolichal + NADP(+) = a di-trans,poly-cis-polyprenal + NADPH + H(+)</text>
        <dbReference type="Rhea" id="RHEA:80727"/>
        <dbReference type="Rhea" id="RHEA-COMP:19536"/>
        <dbReference type="Rhea" id="RHEA-COMP:19537"/>
        <dbReference type="ChEBI" id="CHEBI:15378"/>
        <dbReference type="ChEBI" id="CHEBI:57783"/>
        <dbReference type="ChEBI" id="CHEBI:58349"/>
        <dbReference type="ChEBI" id="CHEBI:231623"/>
        <dbReference type="ChEBI" id="CHEBI:231637"/>
        <dbReference type="EC" id="1.3.1.94"/>
    </reaction>
    <physiologicalReaction direction="right-to-left" evidence="8 9">
        <dbReference type="Rhea" id="RHEA:80729"/>
    </physiologicalReaction>
</comment>
<keyword evidence="5 9" id="KW-0472">Membrane</keyword>
<keyword evidence="9" id="KW-0560">Oxidoreductase</keyword>
<evidence type="ECO:0000313" key="12">
    <source>
        <dbReference type="Proteomes" id="UP000791440"/>
    </source>
</evidence>
<evidence type="ECO:0000256" key="6">
    <source>
        <dbReference type="ARBA" id="ARBA00046320"/>
    </source>
</evidence>
<feature type="domain" description="3-oxo-5-alpha-steroid 4-dehydrogenase C-terminal" evidence="10">
    <location>
        <begin position="216"/>
        <end position="327"/>
    </location>
</feature>
<feature type="transmembrane region" description="Helical" evidence="9">
    <location>
        <begin position="131"/>
        <end position="150"/>
    </location>
</feature>
<dbReference type="PANTHER" id="PTHR14624:SF0">
    <property type="entry name" value="POLYPRENOL REDUCTASE"/>
    <property type="match status" value="1"/>
</dbReference>
<dbReference type="GO" id="GO:0160198">
    <property type="term" value="F:polyprenal reductase activity"/>
    <property type="evidence" value="ECO:0007669"/>
    <property type="project" value="UniProtKB-EC"/>
</dbReference>
<evidence type="ECO:0000256" key="8">
    <source>
        <dbReference type="ARBA" id="ARBA00049427"/>
    </source>
</evidence>
<proteinExistence type="inferred from homology"/>
<dbReference type="GO" id="GO:0016095">
    <property type="term" value="P:polyprenol catabolic process"/>
    <property type="evidence" value="ECO:0007669"/>
    <property type="project" value="UniProtKB-UniRule"/>
</dbReference>
<dbReference type="EMBL" id="JH668349">
    <property type="protein sequence ID" value="KAG6447796.1"/>
    <property type="molecule type" value="Genomic_DNA"/>
</dbReference>
<evidence type="ECO:0000256" key="7">
    <source>
        <dbReference type="ARBA" id="ARBA00047186"/>
    </source>
</evidence>
<evidence type="ECO:0000313" key="11">
    <source>
        <dbReference type="EMBL" id="KAG6447796.1"/>
    </source>
</evidence>
<organism evidence="11 12">
    <name type="scientific">Manduca sexta</name>
    <name type="common">Tobacco hawkmoth</name>
    <name type="synonym">Tobacco hornworm</name>
    <dbReference type="NCBI Taxonomy" id="7130"/>
    <lineage>
        <taxon>Eukaryota</taxon>
        <taxon>Metazoa</taxon>
        <taxon>Ecdysozoa</taxon>
        <taxon>Arthropoda</taxon>
        <taxon>Hexapoda</taxon>
        <taxon>Insecta</taxon>
        <taxon>Pterygota</taxon>
        <taxon>Neoptera</taxon>
        <taxon>Endopterygota</taxon>
        <taxon>Lepidoptera</taxon>
        <taxon>Glossata</taxon>
        <taxon>Ditrysia</taxon>
        <taxon>Bombycoidea</taxon>
        <taxon>Sphingidae</taxon>
        <taxon>Sphinginae</taxon>
        <taxon>Sphingini</taxon>
        <taxon>Manduca</taxon>
    </lineage>
</organism>
<keyword evidence="9" id="KW-0256">Endoplasmic reticulum</keyword>
<comment type="function">
    <text evidence="9">Plays a key role in early steps of protein N-linked glycosylation by being involved in the conversion of polyprenol into dolichol. Acts as a polyprenal reductase that mediates the reduction of polyprenal into dolichal in a NADP-dependent mechanism. Dolichols are required for the synthesis of dolichol-linked monosaccharides and the oligosaccharide precursor used for N-glycosylation.</text>
</comment>
<dbReference type="Proteomes" id="UP000791440">
    <property type="component" value="Unassembled WGS sequence"/>
</dbReference>
<feature type="transmembrane region" description="Helical" evidence="9">
    <location>
        <begin position="20"/>
        <end position="49"/>
    </location>
</feature>
<keyword evidence="4 9" id="KW-1133">Transmembrane helix</keyword>
<reference evidence="11" key="1">
    <citation type="journal article" date="2016" name="Insect Biochem. Mol. Biol.">
        <title>Multifaceted biological insights from a draft genome sequence of the tobacco hornworm moth, Manduca sexta.</title>
        <authorList>
            <person name="Kanost M.R."/>
            <person name="Arrese E.L."/>
            <person name="Cao X."/>
            <person name="Chen Y.R."/>
            <person name="Chellapilla S."/>
            <person name="Goldsmith M.R."/>
            <person name="Grosse-Wilde E."/>
            <person name="Heckel D.G."/>
            <person name="Herndon N."/>
            <person name="Jiang H."/>
            <person name="Papanicolaou A."/>
            <person name="Qu J."/>
            <person name="Soulages J.L."/>
            <person name="Vogel H."/>
            <person name="Walters J."/>
            <person name="Waterhouse R.M."/>
            <person name="Ahn S.J."/>
            <person name="Almeida F.C."/>
            <person name="An C."/>
            <person name="Aqrawi P."/>
            <person name="Bretschneider A."/>
            <person name="Bryant W.B."/>
            <person name="Bucks S."/>
            <person name="Chao H."/>
            <person name="Chevignon G."/>
            <person name="Christen J.M."/>
            <person name="Clarke D.F."/>
            <person name="Dittmer N.T."/>
            <person name="Ferguson L.C.F."/>
            <person name="Garavelou S."/>
            <person name="Gordon K.H.J."/>
            <person name="Gunaratna R.T."/>
            <person name="Han Y."/>
            <person name="Hauser F."/>
            <person name="He Y."/>
            <person name="Heidel-Fischer H."/>
            <person name="Hirsh A."/>
            <person name="Hu Y."/>
            <person name="Jiang H."/>
            <person name="Kalra D."/>
            <person name="Klinner C."/>
            <person name="Konig C."/>
            <person name="Kovar C."/>
            <person name="Kroll A.R."/>
            <person name="Kuwar S.S."/>
            <person name="Lee S.L."/>
            <person name="Lehman R."/>
            <person name="Li K."/>
            <person name="Li Z."/>
            <person name="Liang H."/>
            <person name="Lovelace S."/>
            <person name="Lu Z."/>
            <person name="Mansfield J.H."/>
            <person name="McCulloch K.J."/>
            <person name="Mathew T."/>
            <person name="Morton B."/>
            <person name="Muzny D.M."/>
            <person name="Neunemann D."/>
            <person name="Ongeri F."/>
            <person name="Pauchet Y."/>
            <person name="Pu L.L."/>
            <person name="Pyrousis I."/>
            <person name="Rao X.J."/>
            <person name="Redding A."/>
            <person name="Roesel C."/>
            <person name="Sanchez-Gracia A."/>
            <person name="Schaack S."/>
            <person name="Shukla A."/>
            <person name="Tetreau G."/>
            <person name="Wang Y."/>
            <person name="Xiong G.H."/>
            <person name="Traut W."/>
            <person name="Walsh T.K."/>
            <person name="Worley K.C."/>
            <person name="Wu D."/>
            <person name="Wu W."/>
            <person name="Wu Y.Q."/>
            <person name="Zhang X."/>
            <person name="Zou Z."/>
            <person name="Zucker H."/>
            <person name="Briscoe A.D."/>
            <person name="Burmester T."/>
            <person name="Clem R.J."/>
            <person name="Feyereisen R."/>
            <person name="Grimmelikhuijzen C.J.P."/>
            <person name="Hamodrakas S.J."/>
            <person name="Hansson B.S."/>
            <person name="Huguet E."/>
            <person name="Jermiin L.S."/>
            <person name="Lan Q."/>
            <person name="Lehman H.K."/>
            <person name="Lorenzen M."/>
            <person name="Merzendorfer H."/>
            <person name="Michalopoulos I."/>
            <person name="Morton D.B."/>
            <person name="Muthukrishnan S."/>
            <person name="Oakeshott J.G."/>
            <person name="Palmer W."/>
            <person name="Park Y."/>
            <person name="Passarelli A.L."/>
            <person name="Rozas J."/>
            <person name="Schwartz L.M."/>
            <person name="Smith W."/>
            <person name="Southgate A."/>
            <person name="Vilcinskas A."/>
            <person name="Vogt R."/>
            <person name="Wang P."/>
            <person name="Werren J."/>
            <person name="Yu X.Q."/>
            <person name="Zhou J.J."/>
            <person name="Brown S.J."/>
            <person name="Scherer S.E."/>
            <person name="Richards S."/>
            <person name="Blissard G.W."/>
        </authorList>
    </citation>
    <scope>NUCLEOTIDE SEQUENCE</scope>
</reference>
<dbReference type="GO" id="GO:0102389">
    <property type="term" value="F:polyprenol reductase activity"/>
    <property type="evidence" value="ECO:0007669"/>
    <property type="project" value="UniProtKB-UniRule"/>
</dbReference>
<name>A0A921YXK4_MANSE</name>
<dbReference type="GO" id="GO:0006488">
    <property type="term" value="P:dolichol-linked oligosaccharide biosynthetic process"/>
    <property type="evidence" value="ECO:0007669"/>
    <property type="project" value="UniProtKB-UniRule"/>
</dbReference>
<feature type="transmembrane region" description="Helical" evidence="9">
    <location>
        <begin position="271"/>
        <end position="293"/>
    </location>
</feature>
<dbReference type="GO" id="GO:0003865">
    <property type="term" value="F:3-oxo-5-alpha-steroid 4-dehydrogenase activity"/>
    <property type="evidence" value="ECO:0007669"/>
    <property type="project" value="TreeGrafter"/>
</dbReference>
<dbReference type="InterPro" id="IPR039698">
    <property type="entry name" value="Dfg10/SRD5A3"/>
</dbReference>
<accession>A0A921YXK4</accession>
<comment type="subcellular location">
    <subcellularLocation>
        <location evidence="1">Endomembrane system</location>
        <topology evidence="1">Multi-pass membrane protein</topology>
    </subcellularLocation>
    <subcellularLocation>
        <location evidence="9">Endoplasmic reticulum membrane</location>
    </subcellularLocation>
</comment>
<dbReference type="EC" id="1.3.1.94" evidence="2 9"/>
<keyword evidence="3 9" id="KW-0812">Transmembrane</keyword>
<comment type="caution">
    <text evidence="11">The sequence shown here is derived from an EMBL/GenBank/DDBJ whole genome shotgun (WGS) entry which is preliminary data.</text>
</comment>
<keyword evidence="12" id="KW-1185">Reference proteome</keyword>
<dbReference type="PROSITE" id="PS50244">
    <property type="entry name" value="S5A_REDUCTASE"/>
    <property type="match status" value="1"/>
</dbReference>
<feature type="transmembrane region" description="Helical" evidence="9">
    <location>
        <begin position="209"/>
        <end position="225"/>
    </location>
</feature>
<feature type="transmembrane region" description="Helical" evidence="9">
    <location>
        <begin position="170"/>
        <end position="189"/>
    </location>
</feature>
<dbReference type="InterPro" id="IPR001104">
    <property type="entry name" value="3-oxo-5_a-steroid_4-DH_C"/>
</dbReference>
<dbReference type="Pfam" id="PF02544">
    <property type="entry name" value="Steroid_dh"/>
    <property type="match status" value="1"/>
</dbReference>
<evidence type="ECO:0000256" key="1">
    <source>
        <dbReference type="ARBA" id="ARBA00004127"/>
    </source>
</evidence>
<evidence type="ECO:0000259" key="10">
    <source>
        <dbReference type="Pfam" id="PF02544"/>
    </source>
</evidence>